<gene>
    <name evidence="1" type="ORF">LHGZ1_2604</name>
</gene>
<dbReference type="RefSeq" id="WP_012698000.1">
    <property type="nucleotide sequence ID" value="NZ_CP022115.1"/>
</dbReference>
<protein>
    <submittedName>
        <fullName evidence="1">Uncharacterized protein</fullName>
    </submittedName>
</protein>
<evidence type="ECO:0000313" key="2">
    <source>
        <dbReference type="Proteomes" id="UP000197424"/>
    </source>
</evidence>
<organism evidence="1 2">
    <name type="scientific">Laribacter hongkongensis</name>
    <dbReference type="NCBI Taxonomy" id="168471"/>
    <lineage>
        <taxon>Bacteria</taxon>
        <taxon>Pseudomonadati</taxon>
        <taxon>Pseudomonadota</taxon>
        <taxon>Betaproteobacteria</taxon>
        <taxon>Neisseriales</taxon>
        <taxon>Aquaspirillaceae</taxon>
        <taxon>Laribacter</taxon>
    </lineage>
</organism>
<dbReference type="OMA" id="FVTHCEL"/>
<reference evidence="2" key="1">
    <citation type="submission" date="2017-06" db="EMBL/GenBank/DDBJ databases">
        <title>Whole genome sequence of Laribacter hongkongensis LHGZ1.</title>
        <authorList>
            <person name="Chen D."/>
            <person name="Wu H."/>
            <person name="Chen J."/>
        </authorList>
    </citation>
    <scope>NUCLEOTIDE SEQUENCE [LARGE SCALE GENOMIC DNA]</scope>
    <source>
        <strain evidence="2">LHGZ1</strain>
    </source>
</reference>
<evidence type="ECO:0000313" key="1">
    <source>
        <dbReference type="EMBL" id="ASJ25435.1"/>
    </source>
</evidence>
<proteinExistence type="predicted"/>
<accession>A0A248LLJ8</accession>
<sequence>MYDCQTDAATEFSFAPETPVRPATSPAPRSTLRGRFYCLPRPGHQTADLAALQTLACARGYRLERHTQGWYLADVTFEDALMLNARLGERFVTHCELRLARPVRMA</sequence>
<dbReference type="AlphaFoldDB" id="A0A248LLJ8"/>
<dbReference type="EMBL" id="CP022115">
    <property type="protein sequence ID" value="ASJ25435.1"/>
    <property type="molecule type" value="Genomic_DNA"/>
</dbReference>
<dbReference type="Proteomes" id="UP000197424">
    <property type="component" value="Chromosome"/>
</dbReference>
<dbReference type="OrthoDB" id="8590112at2"/>
<dbReference type="GeneID" id="75111082"/>
<name>A0A248LLJ8_9NEIS</name>